<feature type="region of interest" description="Disordered" evidence="1">
    <location>
        <begin position="177"/>
        <end position="214"/>
    </location>
</feature>
<proteinExistence type="predicted"/>
<comment type="caution">
    <text evidence="2">The sequence shown here is derived from an EMBL/GenBank/DDBJ whole genome shotgun (WGS) entry which is preliminary data.</text>
</comment>
<reference evidence="2" key="1">
    <citation type="submission" date="2020-10" db="EMBL/GenBank/DDBJ databases">
        <title>Connecting structure to function with the recovery of over 1000 high-quality activated sludge metagenome-assembled genomes encoding full-length rRNA genes using long-read sequencing.</title>
        <authorList>
            <person name="Singleton C.M."/>
            <person name="Petriglieri F."/>
            <person name="Kristensen J.M."/>
            <person name="Kirkegaard R.H."/>
            <person name="Michaelsen T.Y."/>
            <person name="Andersen M.H."/>
            <person name="Karst S.M."/>
            <person name="Dueholm M.S."/>
            <person name="Nielsen P.H."/>
            <person name="Albertsen M."/>
        </authorList>
    </citation>
    <scope>NUCLEOTIDE SEQUENCE</scope>
    <source>
        <strain evidence="2">Skiv_18-Q3-R9-52_MAXAC.067</strain>
    </source>
</reference>
<evidence type="ECO:0008006" key="4">
    <source>
        <dbReference type="Google" id="ProtNLM"/>
    </source>
</evidence>
<name>A0A9D7SJ61_9BACT</name>
<evidence type="ECO:0000256" key="1">
    <source>
        <dbReference type="SAM" id="MobiDB-lite"/>
    </source>
</evidence>
<evidence type="ECO:0000313" key="2">
    <source>
        <dbReference type="EMBL" id="MBK9797751.1"/>
    </source>
</evidence>
<dbReference type="Proteomes" id="UP000886657">
    <property type="component" value="Unassembled WGS sequence"/>
</dbReference>
<evidence type="ECO:0000313" key="3">
    <source>
        <dbReference type="Proteomes" id="UP000886657"/>
    </source>
</evidence>
<gene>
    <name evidence="2" type="ORF">IPP58_14925</name>
</gene>
<dbReference type="EMBL" id="JADKIO010000011">
    <property type="protein sequence ID" value="MBK9797751.1"/>
    <property type="molecule type" value="Genomic_DNA"/>
</dbReference>
<sequence length="373" mass="39228">MAEAIHCPSCTTRYRLRPERLKPIIRRAKCFTCGGEFPVGDVVQRLLAPPPQAATAAFAPAAVAAMQQEVLEPDLHPDAALAPLPAASLSADDLNGADVEILEKTLVAMPPSLPEAKVETPSPYPSEITETTLSGYTSARDAINKLFGDAPATSAGLKPRQDSNPMDMEATLSALESTLGGAPVPPPDAATSTSGGGSTAAGLTEEDLEEPSKSTLRLSQADLLAALASAPPVPTPAASEPTVALRASDLVSAREDQLGLGATVPVNRSFSPLPEAPDPSSEQLRLKIGEEIYGGLTMPQLIGWVEEGRILENHLVARQHSENWLEAQKVPGLRPVFERLRRERFSALPAPEAPVPGEIAPKKSLFGGLFGKS</sequence>
<dbReference type="AlphaFoldDB" id="A0A9D7SJ61"/>
<organism evidence="2 3">
    <name type="scientific">Candidatus Geothrix skivensis</name>
    <dbReference type="NCBI Taxonomy" id="2954439"/>
    <lineage>
        <taxon>Bacteria</taxon>
        <taxon>Pseudomonadati</taxon>
        <taxon>Acidobacteriota</taxon>
        <taxon>Holophagae</taxon>
        <taxon>Holophagales</taxon>
        <taxon>Holophagaceae</taxon>
        <taxon>Geothrix</taxon>
    </lineage>
</organism>
<protein>
    <recommendedName>
        <fullName evidence="4">Zinc finger/thioredoxin putative domain-containing protein</fullName>
    </recommendedName>
</protein>
<accession>A0A9D7SJ61</accession>